<dbReference type="InterPro" id="IPR011747">
    <property type="entry name" value="CHP02241"/>
</dbReference>
<comment type="caution">
    <text evidence="1">The sequence shown here is derived from an EMBL/GenBank/DDBJ whole genome shotgun (WGS) entry which is preliminary data.</text>
</comment>
<dbReference type="Pfam" id="PF06841">
    <property type="entry name" value="Phage_T4_gp19"/>
    <property type="match status" value="1"/>
</dbReference>
<dbReference type="EMBL" id="QGGL01000010">
    <property type="protein sequence ID" value="PWK11525.1"/>
    <property type="molecule type" value="Genomic_DNA"/>
</dbReference>
<dbReference type="AlphaFoldDB" id="A0A316D8X1"/>
<sequence>MAPKGSEPRAFVGTYRFAVELKGIQVASFSEVSGLQSEMEYEEYNEGGVNDFTYRFPKRTKYSPIVLKRGLGDAFELWQWYQNTTQGNIQKKDGAVILNDAAGQEVCRWSFQDAYPVKWSGADLNASRSEVAIETLEIVFSQLKMSKGSS</sequence>
<reference evidence="1 2" key="1">
    <citation type="submission" date="2018-05" db="EMBL/GenBank/DDBJ databases">
        <title>Genomic Encyclopedia of Type Strains, Phase IV (KMG-IV): sequencing the most valuable type-strain genomes for metagenomic binning, comparative biology and taxonomic classification.</title>
        <authorList>
            <person name="Goeker M."/>
        </authorList>
    </citation>
    <scope>NUCLEOTIDE SEQUENCE [LARGE SCALE GENOMIC DNA]</scope>
    <source>
        <strain evidence="1 2">DSM 18773</strain>
    </source>
</reference>
<proteinExistence type="predicted"/>
<keyword evidence="2" id="KW-1185">Reference proteome</keyword>
<dbReference type="GO" id="GO:0005198">
    <property type="term" value="F:structural molecule activity"/>
    <property type="evidence" value="ECO:0007669"/>
    <property type="project" value="InterPro"/>
</dbReference>
<dbReference type="NCBIfam" id="TIGR02241">
    <property type="entry name" value="conserved hypothetical phage tail region protein"/>
    <property type="match status" value="1"/>
</dbReference>
<dbReference type="PANTHER" id="PTHR38009">
    <property type="entry name" value="CONSERVED HYPOTHETICAL PHAGE TAIL PROTEIN"/>
    <property type="match status" value="1"/>
</dbReference>
<dbReference type="InterPro" id="IPR010667">
    <property type="entry name" value="Phage_T4_Gp19"/>
</dbReference>
<accession>A0A316D8X1</accession>
<gene>
    <name evidence="1" type="ORF">C7459_11054</name>
</gene>
<dbReference type="PANTHER" id="PTHR38009:SF1">
    <property type="entry name" value="CONSERVED HYPOTHETICAL PHAGE TAIL PROTEIN"/>
    <property type="match status" value="1"/>
</dbReference>
<name>A0A316D8X1_9BACL</name>
<evidence type="ECO:0000313" key="2">
    <source>
        <dbReference type="Proteomes" id="UP000245634"/>
    </source>
</evidence>
<protein>
    <submittedName>
        <fullName evidence="1">Phage tail-like protein</fullName>
    </submittedName>
</protein>
<organism evidence="1 2">
    <name type="scientific">Tumebacillus permanentifrigoris</name>
    <dbReference type="NCBI Taxonomy" id="378543"/>
    <lineage>
        <taxon>Bacteria</taxon>
        <taxon>Bacillati</taxon>
        <taxon>Bacillota</taxon>
        <taxon>Bacilli</taxon>
        <taxon>Bacillales</taxon>
        <taxon>Alicyclobacillaceae</taxon>
        <taxon>Tumebacillus</taxon>
    </lineage>
</organism>
<dbReference type="OrthoDB" id="73314at2"/>
<dbReference type="RefSeq" id="WP_109689664.1">
    <property type="nucleotide sequence ID" value="NZ_QGGL01000010.1"/>
</dbReference>
<evidence type="ECO:0000313" key="1">
    <source>
        <dbReference type="EMBL" id="PWK11525.1"/>
    </source>
</evidence>
<dbReference type="Proteomes" id="UP000245634">
    <property type="component" value="Unassembled WGS sequence"/>
</dbReference>